<keyword evidence="1" id="KW-0677">Repeat</keyword>
<dbReference type="EMBL" id="LODT01000001">
    <property type="protein sequence ID" value="KYR02723.1"/>
    <property type="molecule type" value="Genomic_DNA"/>
</dbReference>
<dbReference type="SMART" id="SM00116">
    <property type="entry name" value="CBS"/>
    <property type="match status" value="4"/>
</dbReference>
<sequence>MSETLESLQNSYNKATHHGKVNPMECKTNINILLQPIDQSGLLLSKVKCLNEKVPIEEAFDLILEQLSAPLFNTIKNQYVGIIDLKHFLNYILFKLPFPQTGNYVKQSLLDLQCFPFHTLSHDSNVLSLFKYFETGVHRAFILDKNNELKMISQIDLIHWLKSNISQFPELADKDLLHLSKFYELKSISKVHKINFNEPVFRAFQDIHKYNIYGMPIVNDQDIIVGNISIHDLKNAKENLDKLALPLNLYFMERPIFTCDKNTKLPELFNMFDDHHIHRVHFVENNHPVGVVTITDVISMIYNYIVKNHLESKPVVAEM</sequence>
<evidence type="ECO:0000313" key="6">
    <source>
        <dbReference type="Proteomes" id="UP000076078"/>
    </source>
</evidence>
<dbReference type="AlphaFoldDB" id="A0A152A923"/>
<evidence type="ECO:0000259" key="4">
    <source>
        <dbReference type="PROSITE" id="PS51371"/>
    </source>
</evidence>
<proteinExistence type="predicted"/>
<keyword evidence="6" id="KW-1185">Reference proteome</keyword>
<feature type="domain" description="CBS" evidence="4">
    <location>
        <begin position="252"/>
        <end position="312"/>
    </location>
</feature>
<reference evidence="5 6" key="1">
    <citation type="submission" date="2015-12" db="EMBL/GenBank/DDBJ databases">
        <title>Dictyostelia acquired genes for synthesis and detection of signals that induce cell-type specialization by lateral gene transfer from prokaryotes.</title>
        <authorList>
            <person name="Gloeckner G."/>
            <person name="Schaap P."/>
        </authorList>
    </citation>
    <scope>NUCLEOTIDE SEQUENCE [LARGE SCALE GENOMIC DNA]</scope>
    <source>
        <strain evidence="5 6">TK</strain>
    </source>
</reference>
<accession>A0A152A923</accession>
<dbReference type="SUPFAM" id="SSF54631">
    <property type="entry name" value="CBS-domain pair"/>
    <property type="match status" value="2"/>
</dbReference>
<dbReference type="InterPro" id="IPR050511">
    <property type="entry name" value="AMPK_gamma/SDS23_families"/>
</dbReference>
<evidence type="ECO:0000256" key="1">
    <source>
        <dbReference type="ARBA" id="ARBA00022737"/>
    </source>
</evidence>
<evidence type="ECO:0000313" key="5">
    <source>
        <dbReference type="EMBL" id="KYR02723.1"/>
    </source>
</evidence>
<dbReference type="CDD" id="cd02205">
    <property type="entry name" value="CBS_pair_SF"/>
    <property type="match status" value="1"/>
</dbReference>
<dbReference type="Pfam" id="PF00571">
    <property type="entry name" value="CBS"/>
    <property type="match status" value="2"/>
</dbReference>
<dbReference type="PANTHER" id="PTHR13780:SF21">
    <property type="entry name" value="CBS DOMAIN-CONTAINING PROTEIN"/>
    <property type="match status" value="1"/>
</dbReference>
<comment type="caution">
    <text evidence="5">The sequence shown here is derived from an EMBL/GenBank/DDBJ whole genome shotgun (WGS) entry which is preliminary data.</text>
</comment>
<evidence type="ECO:0000256" key="2">
    <source>
        <dbReference type="ARBA" id="ARBA00023122"/>
    </source>
</evidence>
<dbReference type="PANTHER" id="PTHR13780">
    <property type="entry name" value="AMP-ACTIVATED PROTEIN KINASE, GAMMA REGULATORY SUBUNIT"/>
    <property type="match status" value="1"/>
</dbReference>
<dbReference type="InParanoid" id="A0A152A923"/>
<dbReference type="InterPro" id="IPR000644">
    <property type="entry name" value="CBS_dom"/>
</dbReference>
<protein>
    <recommendedName>
        <fullName evidence="4">CBS domain-containing protein</fullName>
    </recommendedName>
</protein>
<dbReference type="OrthoDB" id="449052at2759"/>
<dbReference type="PROSITE" id="PS51371">
    <property type="entry name" value="CBS"/>
    <property type="match status" value="1"/>
</dbReference>
<dbReference type="Gene3D" id="3.10.580.10">
    <property type="entry name" value="CBS-domain"/>
    <property type="match status" value="2"/>
</dbReference>
<evidence type="ECO:0000256" key="3">
    <source>
        <dbReference type="PROSITE-ProRule" id="PRU00703"/>
    </source>
</evidence>
<dbReference type="Proteomes" id="UP000076078">
    <property type="component" value="Unassembled WGS sequence"/>
</dbReference>
<name>A0A152A923_TIELA</name>
<dbReference type="InterPro" id="IPR046342">
    <property type="entry name" value="CBS_dom_sf"/>
</dbReference>
<dbReference type="OMA" id="IHRVHLV"/>
<dbReference type="STRING" id="361077.A0A152A923"/>
<keyword evidence="2 3" id="KW-0129">CBS domain</keyword>
<organism evidence="5 6">
    <name type="scientific">Tieghemostelium lacteum</name>
    <name type="common">Slime mold</name>
    <name type="synonym">Dictyostelium lacteum</name>
    <dbReference type="NCBI Taxonomy" id="361077"/>
    <lineage>
        <taxon>Eukaryota</taxon>
        <taxon>Amoebozoa</taxon>
        <taxon>Evosea</taxon>
        <taxon>Eumycetozoa</taxon>
        <taxon>Dictyostelia</taxon>
        <taxon>Dictyosteliales</taxon>
        <taxon>Raperosteliaceae</taxon>
        <taxon>Tieghemostelium</taxon>
    </lineage>
</organism>
<gene>
    <name evidence="5" type="ORF">DLAC_00187</name>
</gene>